<dbReference type="FunCoup" id="H0VQM9">
    <property type="interactions" value="36"/>
</dbReference>
<dbReference type="GeneID" id="100733508"/>
<evidence type="ECO:0000256" key="3">
    <source>
        <dbReference type="SAM" id="Phobius"/>
    </source>
</evidence>
<dbReference type="CDD" id="cd03590">
    <property type="entry name" value="CLECT_DC-SIGN_like"/>
    <property type="match status" value="1"/>
</dbReference>
<dbReference type="KEGG" id="cpoc:100733508"/>
<dbReference type="VEuPathDB" id="HostDB:ENSCPOG00000014272"/>
<sequence length="237" mass="27518">MDLEITYAEVRFKTESKSSGTTSLSPDASKKKITSHQSNIGFPKLLLITLLILFLLLVILFLVAFIIIFHKYSQLLQEKKIPIESSKTHQELECIKTNSTTKGKIWSCCPKNWKSFSVHCYLFSNDFKTWNESAENCYRMEAHLVVINSKEEQDFIIQNLKIISAYVGLSDPEGQKQWQWVDHSPYNETAAFWFRKQPKNSLGRCVILTLSFGEWGWNNISCHTKKRSVCEMMKIYL</sequence>
<evidence type="ECO:0000313" key="6">
    <source>
        <dbReference type="Proteomes" id="UP000005447"/>
    </source>
</evidence>
<dbReference type="Ensembl" id="ENSCPOT00000014414.3">
    <property type="protein sequence ID" value="ENSCPOP00000012858.2"/>
    <property type="gene ID" value="ENSCPOG00000014272.4"/>
</dbReference>
<reference evidence="5" key="3">
    <citation type="submission" date="2025-09" db="UniProtKB">
        <authorList>
            <consortium name="Ensembl"/>
        </authorList>
    </citation>
    <scope>IDENTIFICATION</scope>
    <source>
        <strain evidence="5">2N</strain>
    </source>
</reference>
<dbReference type="PROSITE" id="PS50041">
    <property type="entry name" value="C_TYPE_LECTIN_2"/>
    <property type="match status" value="1"/>
</dbReference>
<dbReference type="GeneTree" id="ENSGT00940000158835"/>
<dbReference type="InterPro" id="IPR016186">
    <property type="entry name" value="C-type_lectin-like/link_sf"/>
</dbReference>
<dbReference type="Bgee" id="ENSCPOG00000014272">
    <property type="expression patterns" value="Expressed in heart left ventricle and 3 other cell types or tissues"/>
</dbReference>
<dbReference type="PANTHER" id="PTHR46746">
    <property type="entry name" value="KILLER CELL LECTIN-LIKE RECEPTOR SUBFAMILY F MEMBER 2"/>
    <property type="match status" value="1"/>
</dbReference>
<evidence type="ECO:0000256" key="2">
    <source>
        <dbReference type="ARBA" id="ARBA00023157"/>
    </source>
</evidence>
<accession>H0VQM9</accession>
<protein>
    <recommendedName>
        <fullName evidence="4">C-type lectin domain-containing protein</fullName>
    </recommendedName>
</protein>
<dbReference type="InterPro" id="IPR001304">
    <property type="entry name" value="C-type_lectin-like"/>
</dbReference>
<evidence type="ECO:0000256" key="1">
    <source>
        <dbReference type="ARBA" id="ARBA00022734"/>
    </source>
</evidence>
<organism evidence="5 6">
    <name type="scientific">Cavia porcellus</name>
    <name type="common">Guinea pig</name>
    <dbReference type="NCBI Taxonomy" id="10141"/>
    <lineage>
        <taxon>Eukaryota</taxon>
        <taxon>Metazoa</taxon>
        <taxon>Chordata</taxon>
        <taxon>Craniata</taxon>
        <taxon>Vertebrata</taxon>
        <taxon>Euteleostomi</taxon>
        <taxon>Mammalia</taxon>
        <taxon>Eutheria</taxon>
        <taxon>Euarchontoglires</taxon>
        <taxon>Glires</taxon>
        <taxon>Rodentia</taxon>
        <taxon>Hystricomorpha</taxon>
        <taxon>Caviidae</taxon>
        <taxon>Cavia</taxon>
    </lineage>
</organism>
<dbReference type="AlphaFoldDB" id="H0VQM9"/>
<dbReference type="PANTHER" id="PTHR46746:SF9">
    <property type="entry name" value="CD209 ANTIGEN-LIKE PROTEIN C-LIKE"/>
    <property type="match status" value="1"/>
</dbReference>
<dbReference type="HOGENOM" id="CLU_049894_7_5_1"/>
<dbReference type="InterPro" id="IPR018378">
    <property type="entry name" value="C-type_lectin_CS"/>
</dbReference>
<dbReference type="Pfam" id="PF00059">
    <property type="entry name" value="Lectin_C"/>
    <property type="match status" value="1"/>
</dbReference>
<reference evidence="5" key="2">
    <citation type="submission" date="2025-08" db="UniProtKB">
        <authorList>
            <consortium name="Ensembl"/>
        </authorList>
    </citation>
    <scope>IDENTIFICATION</scope>
    <source>
        <strain evidence="5">2N</strain>
    </source>
</reference>
<dbReference type="InParanoid" id="H0VQM9"/>
<keyword evidence="3" id="KW-0472">Membrane</keyword>
<dbReference type="STRING" id="10141.ENSCPOP00000012858"/>
<dbReference type="InterPro" id="IPR051379">
    <property type="entry name" value="C-type_Lectin_Receptor_IMM"/>
</dbReference>
<dbReference type="GO" id="GO:0030246">
    <property type="term" value="F:carbohydrate binding"/>
    <property type="evidence" value="ECO:0007669"/>
    <property type="project" value="UniProtKB-KW"/>
</dbReference>
<gene>
    <name evidence="5" type="primary">LOC100733508</name>
</gene>
<feature type="domain" description="C-type lectin" evidence="4">
    <location>
        <begin position="116"/>
        <end position="231"/>
    </location>
</feature>
<reference evidence="6" key="1">
    <citation type="journal article" date="2011" name="Nature">
        <title>A high-resolution map of human evolutionary constraint using 29 mammals.</title>
        <authorList>
            <person name="Lindblad-Toh K."/>
            <person name="Garber M."/>
            <person name="Zuk O."/>
            <person name="Lin M.F."/>
            <person name="Parker B.J."/>
            <person name="Washietl S."/>
            <person name="Kheradpour P."/>
            <person name="Ernst J."/>
            <person name="Jordan G."/>
            <person name="Mauceli E."/>
            <person name="Ward L.D."/>
            <person name="Lowe C.B."/>
            <person name="Holloway A.K."/>
            <person name="Clamp M."/>
            <person name="Gnerre S."/>
            <person name="Alfoldi J."/>
            <person name="Beal K."/>
            <person name="Chang J."/>
            <person name="Clawson H."/>
            <person name="Cuff J."/>
            <person name="Di Palma F."/>
            <person name="Fitzgerald S."/>
            <person name="Flicek P."/>
            <person name="Guttman M."/>
            <person name="Hubisz M.J."/>
            <person name="Jaffe D.B."/>
            <person name="Jungreis I."/>
            <person name="Kent W.J."/>
            <person name="Kostka D."/>
            <person name="Lara M."/>
            <person name="Martins A.L."/>
            <person name="Massingham T."/>
            <person name="Moltke I."/>
            <person name="Raney B.J."/>
            <person name="Rasmussen M.D."/>
            <person name="Robinson J."/>
            <person name="Stark A."/>
            <person name="Vilella A.J."/>
            <person name="Wen J."/>
            <person name="Xie X."/>
            <person name="Zody M.C."/>
            <person name="Baldwin J."/>
            <person name="Bloom T."/>
            <person name="Chin C.W."/>
            <person name="Heiman D."/>
            <person name="Nicol R."/>
            <person name="Nusbaum C."/>
            <person name="Young S."/>
            <person name="Wilkinson J."/>
            <person name="Worley K.C."/>
            <person name="Kovar C.L."/>
            <person name="Muzny D.M."/>
            <person name="Gibbs R.A."/>
            <person name="Cree A."/>
            <person name="Dihn H.H."/>
            <person name="Fowler G."/>
            <person name="Jhangiani S."/>
            <person name="Joshi V."/>
            <person name="Lee S."/>
            <person name="Lewis L.R."/>
            <person name="Nazareth L.V."/>
            <person name="Okwuonu G."/>
            <person name="Santibanez J."/>
            <person name="Warren W.C."/>
            <person name="Mardis E.R."/>
            <person name="Weinstock G.M."/>
            <person name="Wilson R.K."/>
            <person name="Delehaunty K."/>
            <person name="Dooling D."/>
            <person name="Fronik C."/>
            <person name="Fulton L."/>
            <person name="Fulton B."/>
            <person name="Graves T."/>
            <person name="Minx P."/>
            <person name="Sodergren E."/>
            <person name="Birney E."/>
            <person name="Margulies E.H."/>
            <person name="Herrero J."/>
            <person name="Green E.D."/>
            <person name="Haussler D."/>
            <person name="Siepel A."/>
            <person name="Goldman N."/>
            <person name="Pollard K.S."/>
            <person name="Pedersen J.S."/>
            <person name="Lander E.S."/>
            <person name="Kellis M."/>
        </authorList>
    </citation>
    <scope>NUCLEOTIDE SEQUENCE [LARGE SCALE GENOMIC DNA]</scope>
    <source>
        <strain evidence="6">2N</strain>
    </source>
</reference>
<dbReference type="PROSITE" id="PS00615">
    <property type="entry name" value="C_TYPE_LECTIN_1"/>
    <property type="match status" value="1"/>
</dbReference>
<dbReference type="OrthoDB" id="2142683at2759"/>
<dbReference type="Gene3D" id="3.10.100.10">
    <property type="entry name" value="Mannose-Binding Protein A, subunit A"/>
    <property type="match status" value="1"/>
</dbReference>
<dbReference type="OMA" id="CCTITED"/>
<name>H0VQM9_CAVPO</name>
<dbReference type="InterPro" id="IPR016187">
    <property type="entry name" value="CTDL_fold"/>
</dbReference>
<keyword evidence="6" id="KW-1185">Reference proteome</keyword>
<keyword evidence="1" id="KW-0430">Lectin</keyword>
<dbReference type="EMBL" id="AAKN02030740">
    <property type="status" value="NOT_ANNOTATED_CDS"/>
    <property type="molecule type" value="Genomic_DNA"/>
</dbReference>
<dbReference type="RefSeq" id="XP_003470478.2">
    <property type="nucleotide sequence ID" value="XM_003470430.3"/>
</dbReference>
<evidence type="ECO:0000313" key="5">
    <source>
        <dbReference type="Ensembl" id="ENSCPOP00000012858.2"/>
    </source>
</evidence>
<feature type="transmembrane region" description="Helical" evidence="3">
    <location>
        <begin position="45"/>
        <end position="69"/>
    </location>
</feature>
<dbReference type="SMART" id="SM00034">
    <property type="entry name" value="CLECT"/>
    <property type="match status" value="1"/>
</dbReference>
<proteinExistence type="predicted"/>
<keyword evidence="2" id="KW-1015">Disulfide bond</keyword>
<dbReference type="SUPFAM" id="SSF56436">
    <property type="entry name" value="C-type lectin-like"/>
    <property type="match status" value="1"/>
</dbReference>
<dbReference type="EMBL" id="AAKN02030739">
    <property type="status" value="NOT_ANNOTATED_CDS"/>
    <property type="molecule type" value="Genomic_DNA"/>
</dbReference>
<dbReference type="InterPro" id="IPR033989">
    <property type="entry name" value="CD209-like_CTLD"/>
</dbReference>
<dbReference type="eggNOG" id="KOG4297">
    <property type="taxonomic scope" value="Eukaryota"/>
</dbReference>
<evidence type="ECO:0000259" key="4">
    <source>
        <dbReference type="PROSITE" id="PS50041"/>
    </source>
</evidence>
<keyword evidence="3" id="KW-0812">Transmembrane</keyword>
<dbReference type="Proteomes" id="UP000005447">
    <property type="component" value="Unassembled WGS sequence"/>
</dbReference>
<keyword evidence="3" id="KW-1133">Transmembrane helix</keyword>